<protein>
    <recommendedName>
        <fullName evidence="3">Fungal-type protein kinase domain-containing protein</fullName>
    </recommendedName>
</protein>
<evidence type="ECO:0000313" key="1">
    <source>
        <dbReference type="EMBL" id="RAK96509.1"/>
    </source>
</evidence>
<name>A0A395GM10_9EURO</name>
<dbReference type="RefSeq" id="XP_025570837.1">
    <property type="nucleotide sequence ID" value="XM_025720386.1"/>
</dbReference>
<dbReference type="AlphaFoldDB" id="A0A395GM10"/>
<dbReference type="VEuPathDB" id="FungiDB:BO80DRAFT_429041"/>
<reference evidence="1 2" key="1">
    <citation type="submission" date="2018-02" db="EMBL/GenBank/DDBJ databases">
        <title>The genomes of Aspergillus section Nigri reveals drivers in fungal speciation.</title>
        <authorList>
            <consortium name="DOE Joint Genome Institute"/>
            <person name="Vesth T.C."/>
            <person name="Nybo J."/>
            <person name="Theobald S."/>
            <person name="Brandl J."/>
            <person name="Frisvad J.C."/>
            <person name="Nielsen K.F."/>
            <person name="Lyhne E.K."/>
            <person name="Kogle M.E."/>
            <person name="Kuo A."/>
            <person name="Riley R."/>
            <person name="Clum A."/>
            <person name="Nolan M."/>
            <person name="Lipzen A."/>
            <person name="Salamov A."/>
            <person name="Henrissat B."/>
            <person name="Wiebenga A."/>
            <person name="De vries R.P."/>
            <person name="Grigoriev I.V."/>
            <person name="Mortensen U.H."/>
            <person name="Andersen M.R."/>
            <person name="Baker S.E."/>
        </authorList>
    </citation>
    <scope>NUCLEOTIDE SEQUENCE [LARGE SCALE GENOMIC DNA]</scope>
    <source>
        <strain evidence="1 2">CBS 121593</strain>
    </source>
</reference>
<dbReference type="EMBL" id="KZ824474">
    <property type="protein sequence ID" value="RAK96509.1"/>
    <property type="molecule type" value="Genomic_DNA"/>
</dbReference>
<dbReference type="OrthoDB" id="4499616at2759"/>
<evidence type="ECO:0008006" key="3">
    <source>
        <dbReference type="Google" id="ProtNLM"/>
    </source>
</evidence>
<dbReference type="Proteomes" id="UP000249402">
    <property type="component" value="Unassembled WGS sequence"/>
</dbReference>
<evidence type="ECO:0000313" key="2">
    <source>
        <dbReference type="Proteomes" id="UP000249402"/>
    </source>
</evidence>
<keyword evidence="2" id="KW-1185">Reference proteome</keyword>
<organism evidence="1 2">
    <name type="scientific">Aspergillus ibericus CBS 121593</name>
    <dbReference type="NCBI Taxonomy" id="1448316"/>
    <lineage>
        <taxon>Eukaryota</taxon>
        <taxon>Fungi</taxon>
        <taxon>Dikarya</taxon>
        <taxon>Ascomycota</taxon>
        <taxon>Pezizomycotina</taxon>
        <taxon>Eurotiomycetes</taxon>
        <taxon>Eurotiomycetidae</taxon>
        <taxon>Eurotiales</taxon>
        <taxon>Aspergillaceae</taxon>
        <taxon>Aspergillus</taxon>
        <taxon>Aspergillus subgen. Circumdati</taxon>
    </lineage>
</organism>
<dbReference type="GeneID" id="37225251"/>
<gene>
    <name evidence="1" type="ORF">BO80DRAFT_429041</name>
</gene>
<dbReference type="STRING" id="1448316.A0A395GM10"/>
<sequence length="191" mass="21595">MSTSSPSAFSRHVALSSALSAVTPHSTESSVSILWTNICIAFFPLESGFKFCSKQTVRRQDMDVDYVIFQMSLVVPSIPDPQDAPSFTENDILIVQCKRPSKDTPDEWESARLQLAQHCEGNTNPTRRIFGATAIGTKVKFWRYEHPTLAPLFPKVDTYDLLEGHSGYQAEQCLEYMRDNGWNWIQSPMRA</sequence>
<accession>A0A395GM10</accession>
<proteinExistence type="predicted"/>